<evidence type="ECO:0000256" key="3">
    <source>
        <dbReference type="ARBA" id="ARBA00022989"/>
    </source>
</evidence>
<accession>A0A0A8J405</accession>
<dbReference type="EMBL" id="AB812025">
    <property type="protein sequence ID" value="BAQ01114.1"/>
    <property type="molecule type" value="Genomic_DNA"/>
</dbReference>
<dbReference type="InterPro" id="IPR051533">
    <property type="entry name" value="WaaL-like"/>
</dbReference>
<dbReference type="RefSeq" id="WP_023356494.1">
    <property type="nucleotide sequence ID" value="NZ_AP027479.1"/>
</dbReference>
<evidence type="ECO:0000256" key="1">
    <source>
        <dbReference type="ARBA" id="ARBA00004141"/>
    </source>
</evidence>
<protein>
    <submittedName>
        <fullName evidence="6">O-antigen polymerase</fullName>
    </submittedName>
</protein>
<organism evidence="6">
    <name type="scientific">Escherichia coli</name>
    <dbReference type="NCBI Taxonomy" id="562"/>
    <lineage>
        <taxon>Bacteria</taxon>
        <taxon>Pseudomonadati</taxon>
        <taxon>Pseudomonadota</taxon>
        <taxon>Gammaproteobacteria</taxon>
        <taxon>Enterobacterales</taxon>
        <taxon>Enterobacteriaceae</taxon>
        <taxon>Escherichia</taxon>
    </lineage>
</organism>
<evidence type="ECO:0000259" key="5">
    <source>
        <dbReference type="Pfam" id="PF04932"/>
    </source>
</evidence>
<dbReference type="InterPro" id="IPR007016">
    <property type="entry name" value="O-antigen_ligase-rel_domated"/>
</dbReference>
<dbReference type="PANTHER" id="PTHR37422">
    <property type="entry name" value="TEICHURONIC ACID BIOSYNTHESIS PROTEIN TUAE"/>
    <property type="match status" value="1"/>
</dbReference>
<dbReference type="AlphaFoldDB" id="A0A0A8J405"/>
<keyword evidence="2" id="KW-0812">Transmembrane</keyword>
<dbReference type="PANTHER" id="PTHR37422:SF13">
    <property type="entry name" value="LIPOPOLYSACCHARIDE BIOSYNTHESIS PROTEIN PA4999-RELATED"/>
    <property type="match status" value="1"/>
</dbReference>
<gene>
    <name evidence="6" type="primary">wzy</name>
</gene>
<comment type="subcellular location">
    <subcellularLocation>
        <location evidence="1">Membrane</location>
        <topology evidence="1">Multi-pass membrane protein</topology>
    </subcellularLocation>
</comment>
<sequence length="409" mass="47214">MDSGNRSSIKIIKSNFIISICFFYTLTIYIFDAFLADNMFKFMGNTSLMLPIKLLGLVLSFICATLYTPKISRLELFILFILFIYVSSVFLGTSDAYEAFYFWSNYIGYFAIYLVTKIYLEKYGYYKLTKSITFISFLVFLLSIYVDFGAYERAAFRSEVGGTYICSQLSVRKCGISSNPNILATMLLPIIFEYCYMLYNRLHTKTTLFVFFLCLLLLVLTGSKTVLFLSLLFLCVTFTKISLLRQKSTFVILVSFSVLFLLIATIFGDYFYEIISSRFLSGNALDSSGRYEIYLGIFDKLNQNIIFGTGLDLREDYSQYFPGWLRLSDSVYGNILVSSGMFGFLIFTLTMFCFLATVIKKDRVRFLFLLVLSIGFLFEDYLLRGFSFMFIMSVTFYLISTNFKFGNTK</sequence>
<keyword evidence="4" id="KW-0472">Membrane</keyword>
<evidence type="ECO:0000256" key="2">
    <source>
        <dbReference type="ARBA" id="ARBA00022692"/>
    </source>
</evidence>
<evidence type="ECO:0000313" key="6">
    <source>
        <dbReference type="EMBL" id="BAQ01114.1"/>
    </source>
</evidence>
<name>A0A0A8J405_ECOLX</name>
<keyword evidence="3" id="KW-1133">Transmembrane helix</keyword>
<reference evidence="6" key="1">
    <citation type="journal article" date="2014" name="DNA Res.">
        <title>A complete view of the genetic diversity of the Escherichia coli O-antigen biosynthesis gene cluster.</title>
        <authorList>
            <person name="Iguchi A."/>
            <person name="Iyoda S."/>
            <person name="Kikuchi T."/>
            <person name="Ogura Y."/>
            <person name="Katsura K."/>
            <person name="Ohnishi M."/>
            <person name="Hayashi T."/>
            <person name="Thomson N.R."/>
        </authorList>
    </citation>
    <scope>NUCLEOTIDE SEQUENCE</scope>
    <source>
        <strain evidence="6">K6b</strain>
    </source>
</reference>
<dbReference type="Pfam" id="PF04932">
    <property type="entry name" value="Wzy_C"/>
    <property type="match status" value="1"/>
</dbReference>
<dbReference type="GO" id="GO:0016020">
    <property type="term" value="C:membrane"/>
    <property type="evidence" value="ECO:0007669"/>
    <property type="project" value="UniProtKB-SubCell"/>
</dbReference>
<evidence type="ECO:0000256" key="4">
    <source>
        <dbReference type="ARBA" id="ARBA00023136"/>
    </source>
</evidence>
<feature type="domain" description="O-antigen ligase-related" evidence="5">
    <location>
        <begin position="209"/>
        <end position="347"/>
    </location>
</feature>
<proteinExistence type="predicted"/>